<organism evidence="2 3">
    <name type="scientific">Pandoraea thiooxydans</name>
    <dbReference type="NCBI Taxonomy" id="445709"/>
    <lineage>
        <taxon>Bacteria</taxon>
        <taxon>Pseudomonadati</taxon>
        <taxon>Pseudomonadota</taxon>
        <taxon>Betaproteobacteria</taxon>
        <taxon>Burkholderiales</taxon>
        <taxon>Burkholderiaceae</taxon>
        <taxon>Pandoraea</taxon>
    </lineage>
</organism>
<name>A0A0G3EIZ6_9BURK</name>
<reference evidence="3" key="1">
    <citation type="submission" date="2015-06" db="EMBL/GenBank/DDBJ databases">
        <authorList>
            <person name="Lim Y.L."/>
            <person name="Ee R."/>
            <person name="Yong D."/>
            <person name="How K.Y."/>
            <person name="Yin W.F."/>
            <person name="Chan K.G."/>
        </authorList>
    </citation>
    <scope>NUCLEOTIDE SEQUENCE [LARGE SCALE GENOMIC DNA]</scope>
    <source>
        <strain evidence="3">DSM 25325</strain>
    </source>
</reference>
<gene>
    <name evidence="2" type="ORF">ABW99_00785</name>
</gene>
<evidence type="ECO:0008006" key="4">
    <source>
        <dbReference type="Google" id="ProtNLM"/>
    </source>
</evidence>
<feature type="chain" id="PRO_5002553465" description="Lipoprotein" evidence="1">
    <location>
        <begin position="21"/>
        <end position="67"/>
    </location>
</feature>
<evidence type="ECO:0000313" key="3">
    <source>
        <dbReference type="Proteomes" id="UP000036700"/>
    </source>
</evidence>
<evidence type="ECO:0000256" key="1">
    <source>
        <dbReference type="SAM" id="SignalP"/>
    </source>
</evidence>
<feature type="signal peptide" evidence="1">
    <location>
        <begin position="1"/>
        <end position="20"/>
    </location>
</feature>
<keyword evidence="1" id="KW-0732">Signal</keyword>
<dbReference type="AlphaFoldDB" id="A0A0G3EIZ6"/>
<proteinExistence type="predicted"/>
<dbReference type="Proteomes" id="UP000036700">
    <property type="component" value="Chromosome"/>
</dbReference>
<dbReference type="RefSeq" id="WP_047212502.1">
    <property type="nucleotide sequence ID" value="NZ_CP011568.3"/>
</dbReference>
<dbReference type="EMBL" id="CP011568">
    <property type="protein sequence ID" value="AKJ66983.1"/>
    <property type="molecule type" value="Genomic_DNA"/>
</dbReference>
<dbReference type="PATRIC" id="fig|445709.3.peg.177"/>
<keyword evidence="3" id="KW-1185">Reference proteome</keyword>
<sequence>MIKLLTALALTALLAGCVVAPPYGYYAPGPAYGYGYNYYDNYYYGPPTVTFGVGFGGGWHHRGDWHH</sequence>
<dbReference type="PROSITE" id="PS51257">
    <property type="entry name" value="PROKAR_LIPOPROTEIN"/>
    <property type="match status" value="1"/>
</dbReference>
<evidence type="ECO:0000313" key="2">
    <source>
        <dbReference type="EMBL" id="AKJ66983.1"/>
    </source>
</evidence>
<accession>A0A0G3EIZ6</accession>
<protein>
    <recommendedName>
        <fullName evidence="4">Lipoprotein</fullName>
    </recommendedName>
</protein>
<dbReference type="KEGG" id="ptx:ABW99_00785"/>